<keyword evidence="3" id="KW-0597">Phosphoprotein</keyword>
<dbReference type="GO" id="GO:0004673">
    <property type="term" value="F:protein histidine kinase activity"/>
    <property type="evidence" value="ECO:0007669"/>
    <property type="project" value="UniProtKB-EC"/>
</dbReference>
<evidence type="ECO:0000259" key="10">
    <source>
        <dbReference type="PROSITE" id="PS50801"/>
    </source>
</evidence>
<feature type="domain" description="Histidine kinase" evidence="9">
    <location>
        <begin position="1"/>
        <end position="80"/>
    </location>
</feature>
<dbReference type="InterPro" id="IPR004358">
    <property type="entry name" value="Sig_transdc_His_kin-like_C"/>
</dbReference>
<evidence type="ECO:0000256" key="8">
    <source>
        <dbReference type="ARBA" id="ARBA00023012"/>
    </source>
</evidence>
<dbReference type="CDD" id="cd07041">
    <property type="entry name" value="STAS_RsbR_RsbS_like"/>
    <property type="match status" value="1"/>
</dbReference>
<dbReference type="PROSITE" id="PS50109">
    <property type="entry name" value="HIS_KIN"/>
    <property type="match status" value="1"/>
</dbReference>
<protein>
    <recommendedName>
        <fullName evidence="2">histidine kinase</fullName>
        <ecNumber evidence="2">2.7.13.3</ecNumber>
    </recommendedName>
</protein>
<dbReference type="Pfam" id="PF01740">
    <property type="entry name" value="STAS"/>
    <property type="match status" value="1"/>
</dbReference>
<dbReference type="InterPro" id="IPR051932">
    <property type="entry name" value="Bact_StressResp_Reg"/>
</dbReference>
<keyword evidence="4" id="KW-0808">Transferase</keyword>
<dbReference type="Pfam" id="PF02518">
    <property type="entry name" value="HATPase_c"/>
    <property type="match status" value="1"/>
</dbReference>
<dbReference type="PANTHER" id="PTHR33745:SF3">
    <property type="entry name" value="RSBT CO-ANTAGONIST PROTEIN RSBRC"/>
    <property type="match status" value="1"/>
</dbReference>
<comment type="catalytic activity">
    <reaction evidence="1">
        <text>ATP + protein L-histidine = ADP + protein N-phospho-L-histidine.</text>
        <dbReference type="EC" id="2.7.13.3"/>
    </reaction>
</comment>
<evidence type="ECO:0000256" key="3">
    <source>
        <dbReference type="ARBA" id="ARBA00022553"/>
    </source>
</evidence>
<dbReference type="InterPro" id="IPR005467">
    <property type="entry name" value="His_kinase_dom"/>
</dbReference>
<sequence length="372" mass="42548">MITHSLDGNDVVVTIRDTGKGIEEDKIERLGTPFYTTKAQGTGMGLTQAFSVMYQHGGEIKVESKLNQGTTFIIRLPQHKQIKKRGLRKMDLRFHDGDSLKDFFLKNKEEFEEKLLAEAINVRDKIDEIHTIGNINLVDNAHKLILFVIEERVQELIAFAKQEGVSWSKYSLTLAFKLEWIQAIRRTLWTFLFNYDTLMDKELERGAFYSLEIQINDLIDQFLTHFFISYSKYKDELLERQREIAENLSVPIIPIHSQICVLPLIGRIDEQRISTILEKVLHEIEVRRIQTLIIDLSGALTIENAIAGHLIKITEGISMMGCQTVMTGLRAELVKGLIASGETFKGQVKFKGTLQMALADMFFKSDINSSEH</sequence>
<dbReference type="InterPro" id="IPR002645">
    <property type="entry name" value="STAS_dom"/>
</dbReference>
<dbReference type="InterPro" id="IPR003594">
    <property type="entry name" value="HATPase_dom"/>
</dbReference>
<comment type="caution">
    <text evidence="11">The sequence shown here is derived from an EMBL/GenBank/DDBJ whole genome shotgun (WGS) entry which is preliminary data.</text>
</comment>
<dbReference type="PRINTS" id="PR00344">
    <property type="entry name" value="BCTRLSENSOR"/>
</dbReference>
<dbReference type="EC" id="2.7.13.3" evidence="2"/>
<keyword evidence="12" id="KW-1185">Reference proteome</keyword>
<dbReference type="Gene3D" id="3.30.750.24">
    <property type="entry name" value="STAS domain"/>
    <property type="match status" value="1"/>
</dbReference>
<dbReference type="SUPFAM" id="SSF52091">
    <property type="entry name" value="SpoIIaa-like"/>
    <property type="match status" value="1"/>
</dbReference>
<evidence type="ECO:0000256" key="4">
    <source>
        <dbReference type="ARBA" id="ARBA00022679"/>
    </source>
</evidence>
<evidence type="ECO:0000259" key="9">
    <source>
        <dbReference type="PROSITE" id="PS50109"/>
    </source>
</evidence>
<evidence type="ECO:0000256" key="5">
    <source>
        <dbReference type="ARBA" id="ARBA00022741"/>
    </source>
</evidence>
<accession>A0A8J2VNG7</accession>
<dbReference type="Gene3D" id="3.30.565.10">
    <property type="entry name" value="Histidine kinase-like ATPase, C-terminal domain"/>
    <property type="match status" value="1"/>
</dbReference>
<keyword evidence="8" id="KW-0902">Two-component regulatory system</keyword>
<feature type="domain" description="STAS" evidence="10">
    <location>
        <begin position="249"/>
        <end position="361"/>
    </location>
</feature>
<keyword evidence="6" id="KW-0418">Kinase</keyword>
<dbReference type="PANTHER" id="PTHR33745">
    <property type="entry name" value="RSBT ANTAGONIST PROTEIN RSBS-RELATED"/>
    <property type="match status" value="1"/>
</dbReference>
<evidence type="ECO:0000313" key="12">
    <source>
        <dbReference type="Proteomes" id="UP000628775"/>
    </source>
</evidence>
<gene>
    <name evidence="11" type="ORF">GCM10011391_11720</name>
</gene>
<evidence type="ECO:0000256" key="7">
    <source>
        <dbReference type="ARBA" id="ARBA00022840"/>
    </source>
</evidence>
<dbReference type="SUPFAM" id="SSF55874">
    <property type="entry name" value="ATPase domain of HSP90 chaperone/DNA topoisomerase II/histidine kinase"/>
    <property type="match status" value="1"/>
</dbReference>
<dbReference type="EMBL" id="BMIR01000004">
    <property type="protein sequence ID" value="GGE34756.1"/>
    <property type="molecule type" value="Genomic_DNA"/>
</dbReference>
<reference evidence="11" key="2">
    <citation type="submission" date="2020-09" db="EMBL/GenBank/DDBJ databases">
        <authorList>
            <person name="Sun Q."/>
            <person name="Zhou Y."/>
        </authorList>
    </citation>
    <scope>NUCLEOTIDE SEQUENCE</scope>
    <source>
        <strain evidence="11">CGMCC 1.15371</strain>
    </source>
</reference>
<name>A0A8J2VNG7_9BACL</name>
<dbReference type="RefSeq" id="WP_229672379.1">
    <property type="nucleotide sequence ID" value="NZ_BMIR01000004.1"/>
</dbReference>
<dbReference type="PROSITE" id="PS50801">
    <property type="entry name" value="STAS"/>
    <property type="match status" value="1"/>
</dbReference>
<dbReference type="GO" id="GO:0005524">
    <property type="term" value="F:ATP binding"/>
    <property type="evidence" value="ECO:0007669"/>
    <property type="project" value="UniProtKB-KW"/>
</dbReference>
<evidence type="ECO:0000256" key="6">
    <source>
        <dbReference type="ARBA" id="ARBA00022777"/>
    </source>
</evidence>
<keyword evidence="7" id="KW-0067">ATP-binding</keyword>
<evidence type="ECO:0000256" key="1">
    <source>
        <dbReference type="ARBA" id="ARBA00000085"/>
    </source>
</evidence>
<dbReference type="Proteomes" id="UP000628775">
    <property type="component" value="Unassembled WGS sequence"/>
</dbReference>
<reference evidence="11" key="1">
    <citation type="journal article" date="2014" name="Int. J. Syst. Evol. Microbiol.">
        <title>Complete genome sequence of Corynebacterium casei LMG S-19264T (=DSM 44701T), isolated from a smear-ripened cheese.</title>
        <authorList>
            <consortium name="US DOE Joint Genome Institute (JGI-PGF)"/>
            <person name="Walter F."/>
            <person name="Albersmeier A."/>
            <person name="Kalinowski J."/>
            <person name="Ruckert C."/>
        </authorList>
    </citation>
    <scope>NUCLEOTIDE SEQUENCE</scope>
    <source>
        <strain evidence="11">CGMCC 1.15371</strain>
    </source>
</reference>
<keyword evidence="5" id="KW-0547">Nucleotide-binding</keyword>
<dbReference type="InterPro" id="IPR036890">
    <property type="entry name" value="HATPase_C_sf"/>
</dbReference>
<organism evidence="11 12">
    <name type="scientific">Pullulanibacillus camelliae</name>
    <dbReference type="NCBI Taxonomy" id="1707096"/>
    <lineage>
        <taxon>Bacteria</taxon>
        <taxon>Bacillati</taxon>
        <taxon>Bacillota</taxon>
        <taxon>Bacilli</taxon>
        <taxon>Bacillales</taxon>
        <taxon>Sporolactobacillaceae</taxon>
        <taxon>Pullulanibacillus</taxon>
    </lineage>
</organism>
<dbReference type="SMART" id="SM00387">
    <property type="entry name" value="HATPase_c"/>
    <property type="match status" value="1"/>
</dbReference>
<evidence type="ECO:0000313" key="11">
    <source>
        <dbReference type="EMBL" id="GGE34756.1"/>
    </source>
</evidence>
<dbReference type="GO" id="GO:0000160">
    <property type="term" value="P:phosphorelay signal transduction system"/>
    <property type="evidence" value="ECO:0007669"/>
    <property type="project" value="UniProtKB-KW"/>
</dbReference>
<evidence type="ECO:0000256" key="2">
    <source>
        <dbReference type="ARBA" id="ARBA00012438"/>
    </source>
</evidence>
<dbReference type="InterPro" id="IPR036513">
    <property type="entry name" value="STAS_dom_sf"/>
</dbReference>
<dbReference type="AlphaFoldDB" id="A0A8J2VNG7"/>
<proteinExistence type="predicted"/>